<dbReference type="Gene3D" id="2.60.260.20">
    <property type="entry name" value="Urease metallochaperone UreE, N-terminal domain"/>
    <property type="match status" value="2"/>
</dbReference>
<comment type="cofactor">
    <cofactor evidence="14">
        <name>Zn(2+)</name>
        <dbReference type="ChEBI" id="CHEBI:29105"/>
    </cofactor>
    <text evidence="14">Binds 2 Zn(2+) ions per monomer.</text>
</comment>
<keyword evidence="19" id="KW-1185">Reference proteome</keyword>
<dbReference type="Pfam" id="PF00684">
    <property type="entry name" value="DnaJ_CXXCXGXG"/>
    <property type="match status" value="1"/>
</dbReference>
<keyword evidence="5 14" id="KW-0479">Metal-binding</keyword>
<dbReference type="PRINTS" id="PR00625">
    <property type="entry name" value="JDOMAIN"/>
</dbReference>
<dbReference type="PANTHER" id="PTHR43096">
    <property type="entry name" value="DNAJ HOMOLOG 1, MITOCHONDRIAL-RELATED"/>
    <property type="match status" value="1"/>
</dbReference>
<dbReference type="PROSITE" id="PS51188">
    <property type="entry name" value="ZF_CR"/>
    <property type="match status" value="1"/>
</dbReference>
<evidence type="ECO:0000259" key="16">
    <source>
        <dbReference type="PROSITE" id="PS50076"/>
    </source>
</evidence>
<keyword evidence="7 14" id="KW-0863">Zinc-finger</keyword>
<comment type="caution">
    <text evidence="18">The sequence shown here is derived from an EMBL/GenBank/DDBJ whole genome shotgun (WGS) entry which is preliminary data.</text>
</comment>
<gene>
    <name evidence="14 18" type="primary">dnaJ</name>
    <name evidence="18" type="ORF">AMYX_23970</name>
</gene>
<feature type="binding site" evidence="14">
    <location>
        <position position="166"/>
    </location>
    <ligand>
        <name>Zn(2+)</name>
        <dbReference type="ChEBI" id="CHEBI:29105"/>
        <label>1</label>
    </ligand>
</feature>
<evidence type="ECO:0000256" key="11">
    <source>
        <dbReference type="ARBA" id="ARBA00053423"/>
    </source>
</evidence>
<dbReference type="SUPFAM" id="SSF49493">
    <property type="entry name" value="HSP40/DnaJ peptide-binding domain"/>
    <property type="match status" value="2"/>
</dbReference>
<dbReference type="EMBL" id="BJTG01000005">
    <property type="protein sequence ID" value="GEJ57656.1"/>
    <property type="molecule type" value="Genomic_DNA"/>
</dbReference>
<feature type="binding site" evidence="14">
    <location>
        <position position="222"/>
    </location>
    <ligand>
        <name>Zn(2+)</name>
        <dbReference type="ChEBI" id="CHEBI:29105"/>
        <label>1</label>
    </ligand>
</feature>
<keyword evidence="10 14" id="KW-0143">Chaperone</keyword>
<dbReference type="CDD" id="cd10719">
    <property type="entry name" value="DnaJ_zf"/>
    <property type="match status" value="1"/>
</dbReference>
<dbReference type="HAMAP" id="MF_01152">
    <property type="entry name" value="DnaJ"/>
    <property type="match status" value="1"/>
</dbReference>
<dbReference type="InterPro" id="IPR008971">
    <property type="entry name" value="HSP40/DnaJ_pept-bd"/>
</dbReference>
<dbReference type="NCBIfam" id="NF008035">
    <property type="entry name" value="PRK10767.1"/>
    <property type="match status" value="1"/>
</dbReference>
<dbReference type="GO" id="GO:0006260">
    <property type="term" value="P:DNA replication"/>
    <property type="evidence" value="ECO:0007669"/>
    <property type="project" value="UniProtKB-KW"/>
</dbReference>
<feature type="binding site" evidence="14">
    <location>
        <position position="208"/>
    </location>
    <ligand>
        <name>Zn(2+)</name>
        <dbReference type="ChEBI" id="CHEBI:29105"/>
        <label>2</label>
    </ligand>
</feature>
<dbReference type="AlphaFoldDB" id="A0A7I9VMM0"/>
<dbReference type="GO" id="GO:0005737">
    <property type="term" value="C:cytoplasm"/>
    <property type="evidence" value="ECO:0007669"/>
    <property type="project" value="UniProtKB-SubCell"/>
</dbReference>
<comment type="similarity">
    <text evidence="12 14">Belongs to the DnaJ family.</text>
</comment>
<dbReference type="FunFam" id="2.10.230.10:FF:000002">
    <property type="entry name" value="Molecular chaperone DnaJ"/>
    <property type="match status" value="1"/>
</dbReference>
<dbReference type="PROSITE" id="PS00636">
    <property type="entry name" value="DNAJ_1"/>
    <property type="match status" value="1"/>
</dbReference>
<feature type="repeat" description="CXXCXGXG motif" evidence="14">
    <location>
        <begin position="219"/>
        <end position="226"/>
    </location>
</feature>
<evidence type="ECO:0000256" key="4">
    <source>
        <dbReference type="ARBA" id="ARBA00022705"/>
    </source>
</evidence>
<accession>A0A7I9VMM0</accession>
<dbReference type="InterPro" id="IPR018253">
    <property type="entry name" value="DnaJ_domain_CS"/>
</dbReference>
<evidence type="ECO:0000256" key="8">
    <source>
        <dbReference type="ARBA" id="ARBA00022833"/>
    </source>
</evidence>
<comment type="subcellular location">
    <subcellularLocation>
        <location evidence="1 14">Cytoplasm</location>
    </subcellularLocation>
</comment>
<name>A0A7I9VMM0_9BACT</name>
<sequence>MRYIAAGASAPGPPTYRNDVEKRDYYEVLGVGREASEQELKTAYRKLAHQFHPDKNPGDKQAEDRFKEASEAYEVLSDVEKRARYDRFGHANGQNPFEGGFPFGGAAGASINDIFGDIFGEMFGAGGRRARGRPRGADLRYHLEIGFEEAAFGTTSRIRIPRPRRCEVCKGSGAKPGTQPRTCPTCGGAGEVRLQQGFFAIARTCPHCSGAGRILVEKCEGCGGAGMTREEAEVEVKVPAGVDTGTRLKLGGEGEPAPQPGAAPGDLYVVVQVREHAIFRREETEVVCEMPISFAQAALGAQVQVPTLDGPVAMKIPAGTQSGKVFRLRGKGIPTLGGGPRGDQHVRVVLETPTHLTKEQKELLEQFAALSGEKTHPQSRSFWAKVGDLIGKA</sequence>
<dbReference type="PROSITE" id="PS50076">
    <property type="entry name" value="DNAJ_2"/>
    <property type="match status" value="1"/>
</dbReference>
<evidence type="ECO:0000313" key="18">
    <source>
        <dbReference type="EMBL" id="GEJ57656.1"/>
    </source>
</evidence>
<dbReference type="CDD" id="cd10747">
    <property type="entry name" value="DnaJ_C"/>
    <property type="match status" value="1"/>
</dbReference>
<dbReference type="Gene3D" id="1.10.287.110">
    <property type="entry name" value="DnaJ domain"/>
    <property type="match status" value="1"/>
</dbReference>
<evidence type="ECO:0000256" key="9">
    <source>
        <dbReference type="ARBA" id="ARBA00023016"/>
    </source>
</evidence>
<dbReference type="GO" id="GO:0005524">
    <property type="term" value="F:ATP binding"/>
    <property type="evidence" value="ECO:0007669"/>
    <property type="project" value="InterPro"/>
</dbReference>
<reference evidence="19" key="1">
    <citation type="journal article" date="2020" name="Appl. Environ. Microbiol.">
        <title>Diazotrophic Anaeromyxobacter Isolates from Soils.</title>
        <authorList>
            <person name="Masuda Y."/>
            <person name="Yamanaka H."/>
            <person name="Xu Z.X."/>
            <person name="Shiratori Y."/>
            <person name="Aono T."/>
            <person name="Amachi S."/>
            <person name="Senoo K."/>
            <person name="Itoh H."/>
        </authorList>
    </citation>
    <scope>NUCLEOTIDE SEQUENCE [LARGE SCALE GENOMIC DNA]</scope>
    <source>
        <strain evidence="19">R267</strain>
    </source>
</reference>
<comment type="subunit">
    <text evidence="2 14">Homodimer.</text>
</comment>
<evidence type="ECO:0000256" key="15">
    <source>
        <dbReference type="PROSITE-ProRule" id="PRU00546"/>
    </source>
</evidence>
<evidence type="ECO:0000256" key="10">
    <source>
        <dbReference type="ARBA" id="ARBA00023186"/>
    </source>
</evidence>
<keyword evidence="4 14" id="KW-0235">DNA replication</keyword>
<dbReference type="SUPFAM" id="SSF46565">
    <property type="entry name" value="Chaperone J-domain"/>
    <property type="match status" value="1"/>
</dbReference>
<comment type="domain">
    <text evidence="14">The J domain is necessary and sufficient to stimulate DnaK ATPase activity. Zinc center 1 plays an important role in the autonomous, DnaK-independent chaperone activity of DnaJ. Zinc center 2 is essential for interaction with DnaK and for DnaJ activity.</text>
</comment>
<keyword evidence="8 14" id="KW-0862">Zinc</keyword>
<dbReference type="FunFam" id="2.60.260.20:FF:000004">
    <property type="entry name" value="Molecular chaperone DnaJ"/>
    <property type="match status" value="1"/>
</dbReference>
<comment type="function">
    <text evidence="11 14">Participates actively in the response to hyperosmotic and heat shock by preventing the aggregation of stress-denatured proteins and by disaggregating proteins, also in an autonomous, DnaK-independent fashion. Unfolded proteins bind initially to DnaJ; upon interaction with the DnaJ-bound protein, DnaK hydrolyzes its bound ATP, resulting in the formation of a stable complex. GrpE releases ADP from DnaK; ATP binding to DnaK triggers the release of the substrate protein, thus completing the reaction cycle. Several rounds of ATP-dependent interactions between DnaJ, DnaK and GrpE are required for fully efficient folding. Also involved, together with DnaK and GrpE, in the DNA replication of plasmids through activation of initiation proteins.</text>
</comment>
<dbReference type="InterPro" id="IPR001623">
    <property type="entry name" value="DnaJ_domain"/>
</dbReference>
<feature type="repeat" description="CXXCXGXG motif" evidence="14">
    <location>
        <begin position="166"/>
        <end position="173"/>
    </location>
</feature>
<evidence type="ECO:0000256" key="6">
    <source>
        <dbReference type="ARBA" id="ARBA00022737"/>
    </source>
</evidence>
<dbReference type="FunFam" id="1.10.287.110:FF:000034">
    <property type="entry name" value="Chaperone protein DnaJ"/>
    <property type="match status" value="1"/>
</dbReference>
<feature type="binding site" evidence="14">
    <location>
        <position position="219"/>
    </location>
    <ligand>
        <name>Zn(2+)</name>
        <dbReference type="ChEBI" id="CHEBI:29105"/>
        <label>1</label>
    </ligand>
</feature>
<evidence type="ECO:0000256" key="14">
    <source>
        <dbReference type="HAMAP-Rule" id="MF_01152"/>
    </source>
</evidence>
<dbReference type="SUPFAM" id="SSF57938">
    <property type="entry name" value="DnaJ/Hsp40 cysteine-rich domain"/>
    <property type="match status" value="1"/>
</dbReference>
<feature type="repeat" description="CXXCXGXG motif" evidence="14">
    <location>
        <begin position="205"/>
        <end position="212"/>
    </location>
</feature>
<dbReference type="PANTHER" id="PTHR43096:SF48">
    <property type="entry name" value="CHAPERONE PROTEIN DNAJ"/>
    <property type="match status" value="1"/>
</dbReference>
<keyword evidence="9 14" id="KW-0346">Stress response</keyword>
<evidence type="ECO:0000313" key="19">
    <source>
        <dbReference type="Proteomes" id="UP000503640"/>
    </source>
</evidence>
<dbReference type="Gene3D" id="2.10.230.10">
    <property type="entry name" value="Heat shock protein DnaJ, cysteine-rich domain"/>
    <property type="match status" value="1"/>
</dbReference>
<feature type="domain" description="CR-type" evidence="17">
    <location>
        <begin position="153"/>
        <end position="231"/>
    </location>
</feature>
<dbReference type="InterPro" id="IPR036410">
    <property type="entry name" value="HSP_DnaJ_Cys-rich_dom_sf"/>
</dbReference>
<feature type="domain" description="J" evidence="16">
    <location>
        <begin position="24"/>
        <end position="89"/>
    </location>
</feature>
<dbReference type="SMART" id="SM00271">
    <property type="entry name" value="DnaJ"/>
    <property type="match status" value="1"/>
</dbReference>
<evidence type="ECO:0000256" key="2">
    <source>
        <dbReference type="ARBA" id="ARBA00011738"/>
    </source>
</evidence>
<feature type="binding site" evidence="14">
    <location>
        <position position="205"/>
    </location>
    <ligand>
        <name>Zn(2+)</name>
        <dbReference type="ChEBI" id="CHEBI:29105"/>
        <label>2</label>
    </ligand>
</feature>
<dbReference type="InterPro" id="IPR036869">
    <property type="entry name" value="J_dom_sf"/>
</dbReference>
<protein>
    <recommendedName>
        <fullName evidence="13 14">Chaperone protein DnaJ</fullName>
    </recommendedName>
</protein>
<dbReference type="InterPro" id="IPR002939">
    <property type="entry name" value="DnaJ_C"/>
</dbReference>
<keyword evidence="3 14" id="KW-0963">Cytoplasm</keyword>
<proteinExistence type="inferred from homology"/>
<dbReference type="GO" id="GO:0009408">
    <property type="term" value="P:response to heat"/>
    <property type="evidence" value="ECO:0007669"/>
    <property type="project" value="InterPro"/>
</dbReference>
<evidence type="ECO:0000256" key="5">
    <source>
        <dbReference type="ARBA" id="ARBA00022723"/>
    </source>
</evidence>
<dbReference type="GO" id="GO:0031072">
    <property type="term" value="F:heat shock protein binding"/>
    <property type="evidence" value="ECO:0007669"/>
    <property type="project" value="InterPro"/>
</dbReference>
<evidence type="ECO:0000256" key="1">
    <source>
        <dbReference type="ARBA" id="ARBA00004496"/>
    </source>
</evidence>
<dbReference type="GO" id="GO:0051082">
    <property type="term" value="F:unfolded protein binding"/>
    <property type="evidence" value="ECO:0007669"/>
    <property type="project" value="UniProtKB-UniRule"/>
</dbReference>
<feature type="repeat" description="CXXCXGXG motif" evidence="14">
    <location>
        <begin position="183"/>
        <end position="190"/>
    </location>
</feature>
<dbReference type="InterPro" id="IPR012724">
    <property type="entry name" value="DnaJ"/>
</dbReference>
<dbReference type="CDD" id="cd06257">
    <property type="entry name" value="DnaJ"/>
    <property type="match status" value="1"/>
</dbReference>
<evidence type="ECO:0000256" key="13">
    <source>
        <dbReference type="ARBA" id="ARBA00067609"/>
    </source>
</evidence>
<evidence type="ECO:0000256" key="12">
    <source>
        <dbReference type="ARBA" id="ARBA00061004"/>
    </source>
</evidence>
<dbReference type="InterPro" id="IPR001305">
    <property type="entry name" value="HSP_DnaJ_Cys-rich_dom"/>
</dbReference>
<dbReference type="NCBIfam" id="TIGR02349">
    <property type="entry name" value="DnaJ_bact"/>
    <property type="match status" value="1"/>
</dbReference>
<feature type="binding site" evidence="14">
    <location>
        <position position="169"/>
    </location>
    <ligand>
        <name>Zn(2+)</name>
        <dbReference type="ChEBI" id="CHEBI:29105"/>
        <label>1</label>
    </ligand>
</feature>
<organism evidence="18 19">
    <name type="scientific">Anaeromyxobacter diazotrophicus</name>
    <dbReference type="NCBI Taxonomy" id="2590199"/>
    <lineage>
        <taxon>Bacteria</taxon>
        <taxon>Pseudomonadati</taxon>
        <taxon>Myxococcota</taxon>
        <taxon>Myxococcia</taxon>
        <taxon>Myxococcales</taxon>
        <taxon>Cystobacterineae</taxon>
        <taxon>Anaeromyxobacteraceae</taxon>
        <taxon>Anaeromyxobacter</taxon>
    </lineage>
</organism>
<keyword evidence="6 14" id="KW-0677">Repeat</keyword>
<evidence type="ECO:0000259" key="17">
    <source>
        <dbReference type="PROSITE" id="PS51188"/>
    </source>
</evidence>
<dbReference type="Pfam" id="PF00226">
    <property type="entry name" value="DnaJ"/>
    <property type="match status" value="1"/>
</dbReference>
<dbReference type="Pfam" id="PF01556">
    <property type="entry name" value="DnaJ_C"/>
    <property type="match status" value="1"/>
</dbReference>
<feature type="binding site" evidence="14">
    <location>
        <position position="186"/>
    </location>
    <ligand>
        <name>Zn(2+)</name>
        <dbReference type="ChEBI" id="CHEBI:29105"/>
        <label>2</label>
    </ligand>
</feature>
<dbReference type="GO" id="GO:0042026">
    <property type="term" value="P:protein refolding"/>
    <property type="evidence" value="ECO:0007669"/>
    <property type="project" value="TreeGrafter"/>
</dbReference>
<evidence type="ECO:0000256" key="7">
    <source>
        <dbReference type="ARBA" id="ARBA00022771"/>
    </source>
</evidence>
<dbReference type="Proteomes" id="UP000503640">
    <property type="component" value="Unassembled WGS sequence"/>
</dbReference>
<dbReference type="GO" id="GO:0008270">
    <property type="term" value="F:zinc ion binding"/>
    <property type="evidence" value="ECO:0007669"/>
    <property type="project" value="UniProtKB-UniRule"/>
</dbReference>
<evidence type="ECO:0000256" key="3">
    <source>
        <dbReference type="ARBA" id="ARBA00022490"/>
    </source>
</evidence>
<feature type="binding site" evidence="14">
    <location>
        <position position="183"/>
    </location>
    <ligand>
        <name>Zn(2+)</name>
        <dbReference type="ChEBI" id="CHEBI:29105"/>
        <label>2</label>
    </ligand>
</feature>
<feature type="zinc finger region" description="CR-type" evidence="15">
    <location>
        <begin position="153"/>
        <end position="231"/>
    </location>
</feature>